<name>A0A9D4NQ28_DREPO</name>
<dbReference type="AlphaFoldDB" id="A0A9D4NQ28"/>
<evidence type="ECO:0000313" key="2">
    <source>
        <dbReference type="Proteomes" id="UP000828390"/>
    </source>
</evidence>
<accession>A0A9D4NQ28</accession>
<proteinExistence type="predicted"/>
<organism evidence="1 2">
    <name type="scientific">Dreissena polymorpha</name>
    <name type="common">Zebra mussel</name>
    <name type="synonym">Mytilus polymorpha</name>
    <dbReference type="NCBI Taxonomy" id="45954"/>
    <lineage>
        <taxon>Eukaryota</taxon>
        <taxon>Metazoa</taxon>
        <taxon>Spiralia</taxon>
        <taxon>Lophotrochozoa</taxon>
        <taxon>Mollusca</taxon>
        <taxon>Bivalvia</taxon>
        <taxon>Autobranchia</taxon>
        <taxon>Heteroconchia</taxon>
        <taxon>Euheterodonta</taxon>
        <taxon>Imparidentia</taxon>
        <taxon>Neoheterodontei</taxon>
        <taxon>Myida</taxon>
        <taxon>Dreissenoidea</taxon>
        <taxon>Dreissenidae</taxon>
        <taxon>Dreissena</taxon>
    </lineage>
</organism>
<keyword evidence="2" id="KW-1185">Reference proteome</keyword>
<reference evidence="1" key="1">
    <citation type="journal article" date="2019" name="bioRxiv">
        <title>The Genome of the Zebra Mussel, Dreissena polymorpha: A Resource for Invasive Species Research.</title>
        <authorList>
            <person name="McCartney M.A."/>
            <person name="Auch B."/>
            <person name="Kono T."/>
            <person name="Mallez S."/>
            <person name="Zhang Y."/>
            <person name="Obille A."/>
            <person name="Becker A."/>
            <person name="Abrahante J.E."/>
            <person name="Garbe J."/>
            <person name="Badalamenti J.P."/>
            <person name="Herman A."/>
            <person name="Mangelson H."/>
            <person name="Liachko I."/>
            <person name="Sullivan S."/>
            <person name="Sone E.D."/>
            <person name="Koren S."/>
            <person name="Silverstein K.A.T."/>
            <person name="Beckman K.B."/>
            <person name="Gohl D.M."/>
        </authorList>
    </citation>
    <scope>NUCLEOTIDE SEQUENCE</scope>
    <source>
        <strain evidence="1">Duluth1</strain>
        <tissue evidence="1">Whole animal</tissue>
    </source>
</reference>
<gene>
    <name evidence="1" type="ORF">DPMN_022251</name>
</gene>
<reference evidence="1" key="2">
    <citation type="submission" date="2020-11" db="EMBL/GenBank/DDBJ databases">
        <authorList>
            <person name="McCartney M.A."/>
            <person name="Auch B."/>
            <person name="Kono T."/>
            <person name="Mallez S."/>
            <person name="Becker A."/>
            <person name="Gohl D.M."/>
            <person name="Silverstein K.A.T."/>
            <person name="Koren S."/>
            <person name="Bechman K.B."/>
            <person name="Herman A."/>
            <person name="Abrahante J.E."/>
            <person name="Garbe J."/>
        </authorList>
    </citation>
    <scope>NUCLEOTIDE SEQUENCE</scope>
    <source>
        <strain evidence="1">Duluth1</strain>
        <tissue evidence="1">Whole animal</tissue>
    </source>
</reference>
<comment type="caution">
    <text evidence="1">The sequence shown here is derived from an EMBL/GenBank/DDBJ whole genome shotgun (WGS) entry which is preliminary data.</text>
</comment>
<dbReference type="Proteomes" id="UP000828390">
    <property type="component" value="Unassembled WGS sequence"/>
</dbReference>
<evidence type="ECO:0000313" key="1">
    <source>
        <dbReference type="EMBL" id="KAH3898054.1"/>
    </source>
</evidence>
<sequence length="96" mass="10715">MSFCNHSPSSRIGIPVSKNRKFPTECKQASCLTNTMASNKKEREHKFSLDDCIILCNLMAKDCGIAFLHGLSNHDLIRHRFTEGVTAAVTTMTNSR</sequence>
<protein>
    <submittedName>
        <fullName evidence="1">Uncharacterized protein</fullName>
    </submittedName>
</protein>
<dbReference type="EMBL" id="JAIWYP010000001">
    <property type="protein sequence ID" value="KAH3898054.1"/>
    <property type="molecule type" value="Genomic_DNA"/>
</dbReference>